<evidence type="ECO:0000259" key="3">
    <source>
        <dbReference type="Pfam" id="PF23571"/>
    </source>
</evidence>
<feature type="domain" description="GH3 middle" evidence="3">
    <location>
        <begin position="1"/>
        <end position="68"/>
    </location>
</feature>
<protein>
    <recommendedName>
        <fullName evidence="3">GH3 middle domain-containing protein</fullName>
    </recommendedName>
</protein>
<gene>
    <name evidence="4" type="ORF">HAX54_014039</name>
</gene>
<evidence type="ECO:0000313" key="4">
    <source>
        <dbReference type="EMBL" id="MCD7472710.1"/>
    </source>
</evidence>
<evidence type="ECO:0000256" key="2">
    <source>
        <dbReference type="ARBA" id="ARBA00022598"/>
    </source>
</evidence>
<name>A0ABS8TPB9_DATST</name>
<reference evidence="4 5" key="1">
    <citation type="journal article" date="2021" name="BMC Genomics">
        <title>Datura genome reveals duplications of psychoactive alkaloid biosynthetic genes and high mutation rate following tissue culture.</title>
        <authorList>
            <person name="Rajewski A."/>
            <person name="Carter-House D."/>
            <person name="Stajich J."/>
            <person name="Litt A."/>
        </authorList>
    </citation>
    <scope>NUCLEOTIDE SEQUENCE [LARGE SCALE GENOMIC DNA]</scope>
    <source>
        <strain evidence="4">AR-01</strain>
    </source>
</reference>
<dbReference type="Pfam" id="PF23571">
    <property type="entry name" value="GH3_M"/>
    <property type="match status" value="1"/>
</dbReference>
<keyword evidence="5" id="KW-1185">Reference proteome</keyword>
<keyword evidence="2" id="KW-0436">Ligase</keyword>
<evidence type="ECO:0000256" key="1">
    <source>
        <dbReference type="ARBA" id="ARBA00008068"/>
    </source>
</evidence>
<dbReference type="InterPro" id="IPR055377">
    <property type="entry name" value="GH3_M"/>
</dbReference>
<dbReference type="PANTHER" id="PTHR31901">
    <property type="entry name" value="GH3 DOMAIN-CONTAINING PROTEIN"/>
    <property type="match status" value="1"/>
</dbReference>
<sequence length="126" mass="14075">MAFFEFLPVAREDEGPEKSNSYDKNDLVDLVDVKLGHEYELVDCIVIVFDILKVAGFKKQGAPISFHCRKNVALSIDSDKTYEVELHDAVLKASTHLLPFEASLTEYTSYADTSTSTRTHVLCTGN</sequence>
<comment type="caution">
    <text evidence="4">The sequence shown here is derived from an EMBL/GenBank/DDBJ whole genome shotgun (WGS) entry which is preliminary data.</text>
</comment>
<dbReference type="InterPro" id="IPR004993">
    <property type="entry name" value="GH3"/>
</dbReference>
<accession>A0ABS8TPB9</accession>
<evidence type="ECO:0000313" key="5">
    <source>
        <dbReference type="Proteomes" id="UP000823775"/>
    </source>
</evidence>
<dbReference type="EMBL" id="JACEIK010001864">
    <property type="protein sequence ID" value="MCD7472710.1"/>
    <property type="molecule type" value="Genomic_DNA"/>
</dbReference>
<organism evidence="4 5">
    <name type="scientific">Datura stramonium</name>
    <name type="common">Jimsonweed</name>
    <name type="synonym">Common thornapple</name>
    <dbReference type="NCBI Taxonomy" id="4076"/>
    <lineage>
        <taxon>Eukaryota</taxon>
        <taxon>Viridiplantae</taxon>
        <taxon>Streptophyta</taxon>
        <taxon>Embryophyta</taxon>
        <taxon>Tracheophyta</taxon>
        <taxon>Spermatophyta</taxon>
        <taxon>Magnoliopsida</taxon>
        <taxon>eudicotyledons</taxon>
        <taxon>Gunneridae</taxon>
        <taxon>Pentapetalae</taxon>
        <taxon>asterids</taxon>
        <taxon>lamiids</taxon>
        <taxon>Solanales</taxon>
        <taxon>Solanaceae</taxon>
        <taxon>Solanoideae</taxon>
        <taxon>Datureae</taxon>
        <taxon>Datura</taxon>
    </lineage>
</organism>
<proteinExistence type="inferred from homology"/>
<dbReference type="PANTHER" id="PTHR31901:SF83">
    <property type="entry name" value="INDOLE-3-ACETIC ACID-AMIDO SYNTHETASE GH3.6-LIKE"/>
    <property type="match status" value="1"/>
</dbReference>
<dbReference type="Proteomes" id="UP000823775">
    <property type="component" value="Unassembled WGS sequence"/>
</dbReference>
<comment type="similarity">
    <text evidence="1">Belongs to the IAA-amido conjugating enzyme family.</text>
</comment>